<comment type="caution">
    <text evidence="3">The sequence shown here is derived from an EMBL/GenBank/DDBJ whole genome shotgun (WGS) entry which is preliminary data.</text>
</comment>
<evidence type="ECO:0000313" key="4">
    <source>
        <dbReference type="Proteomes" id="UP000886876"/>
    </source>
</evidence>
<dbReference type="Proteomes" id="UP000886876">
    <property type="component" value="Unassembled WGS sequence"/>
</dbReference>
<protein>
    <recommendedName>
        <fullName evidence="2">UPF0251 protein IAD42_03720</fullName>
    </recommendedName>
</protein>
<reference evidence="3" key="1">
    <citation type="submission" date="2020-10" db="EMBL/GenBank/DDBJ databases">
        <authorList>
            <person name="Gilroy R."/>
        </authorList>
    </citation>
    <scope>NUCLEOTIDE SEQUENCE</scope>
    <source>
        <strain evidence="3">ChiHecec3B27-6122</strain>
    </source>
</reference>
<dbReference type="InterPro" id="IPR002852">
    <property type="entry name" value="UPF0251"/>
</dbReference>
<reference evidence="3" key="2">
    <citation type="journal article" date="2021" name="PeerJ">
        <title>Extensive microbial diversity within the chicken gut microbiome revealed by metagenomics and culture.</title>
        <authorList>
            <person name="Gilroy R."/>
            <person name="Ravi A."/>
            <person name="Getino M."/>
            <person name="Pursley I."/>
            <person name="Horton D.L."/>
            <person name="Alikhan N.F."/>
            <person name="Baker D."/>
            <person name="Gharbi K."/>
            <person name="Hall N."/>
            <person name="Watson M."/>
            <person name="Adriaenssens E.M."/>
            <person name="Foster-Nyarko E."/>
            <person name="Jarju S."/>
            <person name="Secka A."/>
            <person name="Antonio M."/>
            <person name="Oren A."/>
            <person name="Chaudhuri R.R."/>
            <person name="La Ragione R."/>
            <person name="Hildebrand F."/>
            <person name="Pallen M.J."/>
        </authorList>
    </citation>
    <scope>NUCLEOTIDE SEQUENCE</scope>
    <source>
        <strain evidence="3">ChiHecec3B27-6122</strain>
    </source>
</reference>
<proteinExistence type="inferred from homology"/>
<evidence type="ECO:0000313" key="3">
    <source>
        <dbReference type="EMBL" id="HIS97061.1"/>
    </source>
</evidence>
<evidence type="ECO:0000256" key="1">
    <source>
        <dbReference type="ARBA" id="ARBA00009350"/>
    </source>
</evidence>
<evidence type="ECO:0000256" key="2">
    <source>
        <dbReference type="HAMAP-Rule" id="MF_00674"/>
    </source>
</evidence>
<organism evidence="3 4">
    <name type="scientific">Candidatus Scatomorpha pullistercoris</name>
    <dbReference type="NCBI Taxonomy" id="2840929"/>
    <lineage>
        <taxon>Bacteria</taxon>
        <taxon>Bacillati</taxon>
        <taxon>Bacillota</taxon>
        <taxon>Clostridia</taxon>
        <taxon>Eubacteriales</taxon>
        <taxon>Candidatus Scatomorpha</taxon>
    </lineage>
</organism>
<dbReference type="Pfam" id="PF02001">
    <property type="entry name" value="DUF134"/>
    <property type="match status" value="1"/>
</dbReference>
<accession>A0A9D1K8K3</accession>
<comment type="similarity">
    <text evidence="1 2">Belongs to the UPF0251 family.</text>
</comment>
<dbReference type="HAMAP" id="MF_00674">
    <property type="entry name" value="UPF0251"/>
    <property type="match status" value="1"/>
</dbReference>
<sequence>MPRPKKCRRVCGLPRCSEFGPSARERSGSGPVLMSVEEYESIRLIDYQGCSQAECSEYMCVARTTAQFIYNSARKKLAAALVEGRPLRIEGGSYQLCEGAAEHCPRHGCRGRHCMKGEEQ</sequence>
<name>A0A9D1K8K3_9FIRM</name>
<dbReference type="PANTHER" id="PTHR37478">
    <property type="match status" value="1"/>
</dbReference>
<gene>
    <name evidence="3" type="ORF">IAD42_03720</name>
</gene>
<dbReference type="PANTHER" id="PTHR37478:SF2">
    <property type="entry name" value="UPF0251 PROTEIN TK0562"/>
    <property type="match status" value="1"/>
</dbReference>
<dbReference type="EMBL" id="DVJS01000087">
    <property type="protein sequence ID" value="HIS97061.1"/>
    <property type="molecule type" value="Genomic_DNA"/>
</dbReference>
<dbReference type="AlphaFoldDB" id="A0A9D1K8K3"/>